<reference evidence="1" key="1">
    <citation type="journal article" date="2014" name="Genome Announc.">
        <title>Genome sequence of the yeast Cyberlindnera fabianii (Hansenula fabianii).</title>
        <authorList>
            <person name="Freel K.C."/>
            <person name="Sarilar V."/>
            <person name="Neuveglise C."/>
            <person name="Devillers H."/>
            <person name="Friedrich A."/>
            <person name="Schacherer J."/>
        </authorList>
    </citation>
    <scope>NUCLEOTIDE SEQUENCE</scope>
    <source>
        <strain evidence="1">YJS4271</strain>
    </source>
</reference>
<evidence type="ECO:0000313" key="2">
    <source>
        <dbReference type="EMBL" id="ONH66094.1"/>
    </source>
</evidence>
<sequence length="211" mass="23532">MISNSGYIFDLLKDNVEERNLEDSAIVVFDLDYTWVHKDHRYQHIAAIGDVPTKTHIIIKNGVTSLGDLIKNLRSLQAGELLTSSAQSTLPISLVIINNVSVFDWNMSYEGSLAEEYEALTSSLKKLQKELSCSVIVTAKDIGFTTGIVKPKPRRNARFTILKENTGAPSVFTSIFDHIIYLHTEGEDGLRGEYFASNGANIRVENGRLNR</sequence>
<evidence type="ECO:0000313" key="3">
    <source>
        <dbReference type="Proteomes" id="UP000189513"/>
    </source>
</evidence>
<dbReference type="InterPro" id="IPR027417">
    <property type="entry name" value="P-loop_NTPase"/>
</dbReference>
<dbReference type="GO" id="GO:0005634">
    <property type="term" value="C:nucleus"/>
    <property type="evidence" value="ECO:0007669"/>
    <property type="project" value="InterPro"/>
</dbReference>
<dbReference type="GO" id="GO:0097196">
    <property type="term" value="C:Shu complex"/>
    <property type="evidence" value="ECO:0007669"/>
    <property type="project" value="InterPro"/>
</dbReference>
<gene>
    <name evidence="2" type="ORF">BON22_3992</name>
    <name evidence="1" type="ORF">CYFA0S_14e00903g</name>
</gene>
<proteinExistence type="predicted"/>
<dbReference type="VEuPathDB" id="FungiDB:BON22_3992"/>
<dbReference type="InterPro" id="IPR031779">
    <property type="entry name" value="Psy3"/>
</dbReference>
<name>A0A061B2Q2_CYBFA</name>
<dbReference type="GO" id="GO:0000725">
    <property type="term" value="P:recombinational repair"/>
    <property type="evidence" value="ECO:0007669"/>
    <property type="project" value="InterPro"/>
</dbReference>
<dbReference type="Pfam" id="PF16836">
    <property type="entry name" value="PSY3"/>
    <property type="match status" value="1"/>
</dbReference>
<reference evidence="3" key="2">
    <citation type="journal article" date="2017" name="Genome Announc.">
        <title>Genome sequences of Cyberlindnera fabianii 65, Pichia kudriavzevii 129, and Saccharomyces cerevisiae 131 isolated from fermented masau fruits in Zimbabwe.</title>
        <authorList>
            <person name="van Rijswijck I.M.H."/>
            <person name="Derks M.F.L."/>
            <person name="Abee T."/>
            <person name="de Ridder D."/>
            <person name="Smid E.J."/>
        </authorList>
    </citation>
    <scope>NUCLEOTIDE SEQUENCE [LARGE SCALE GENOMIC DNA]</scope>
    <source>
        <strain evidence="3">65</strain>
    </source>
</reference>
<dbReference type="AlphaFoldDB" id="A0A061B2Q2"/>
<keyword evidence="3" id="KW-1185">Reference proteome</keyword>
<dbReference type="Proteomes" id="UP000189513">
    <property type="component" value="Unassembled WGS sequence"/>
</dbReference>
<dbReference type="EMBL" id="LK052899">
    <property type="protein sequence ID" value="CDR44214.1"/>
    <property type="molecule type" value="Genomic_DNA"/>
</dbReference>
<reference evidence="2" key="3">
    <citation type="submission" date="2017-01" db="EMBL/GenBank/DDBJ databases">
        <authorList>
            <person name="Mah S.A."/>
            <person name="Swanson W.J."/>
            <person name="Moy G.W."/>
            <person name="Vacquier V.D."/>
        </authorList>
    </citation>
    <scope>NUCLEOTIDE SEQUENCE [LARGE SCALE GENOMIC DNA]</scope>
    <source>
        <strain evidence="2">65</strain>
    </source>
</reference>
<protein>
    <submittedName>
        <fullName evidence="1">CYFA0S14e00903g1_1</fullName>
    </submittedName>
</protein>
<evidence type="ECO:0000313" key="1">
    <source>
        <dbReference type="EMBL" id="CDR44214.1"/>
    </source>
</evidence>
<accession>A0A061B2Q2</accession>
<dbReference type="Gene3D" id="3.40.50.300">
    <property type="entry name" value="P-loop containing nucleotide triphosphate hydrolases"/>
    <property type="match status" value="1"/>
</dbReference>
<organism evidence="1">
    <name type="scientific">Cyberlindnera fabianii</name>
    <name type="common">Yeast</name>
    <name type="synonym">Hansenula fabianii</name>
    <dbReference type="NCBI Taxonomy" id="36022"/>
    <lineage>
        <taxon>Eukaryota</taxon>
        <taxon>Fungi</taxon>
        <taxon>Dikarya</taxon>
        <taxon>Ascomycota</taxon>
        <taxon>Saccharomycotina</taxon>
        <taxon>Saccharomycetes</taxon>
        <taxon>Phaffomycetales</taxon>
        <taxon>Phaffomycetaceae</taxon>
        <taxon>Cyberlindnera</taxon>
    </lineage>
</organism>
<dbReference type="EMBL" id="MPUK01000008">
    <property type="protein sequence ID" value="ONH66094.1"/>
    <property type="molecule type" value="Genomic_DNA"/>
</dbReference>